<protein>
    <submittedName>
        <fullName evidence="2">Uncharacterized protein LOC107261271</fullName>
    </submittedName>
</protein>
<sequence length="82" mass="9650">MNLLQPLKPSTHHLYGSHQESKPKQNVEEKTTFLFIFVRKIAFLKTVIKASRYLQYPQFFSIANSTIKDMITYAVQIFLEEI</sequence>
<proteinExistence type="predicted"/>
<dbReference type="EMBL" id="GGEC01050274">
    <property type="protein sequence ID" value="MBX30758.1"/>
    <property type="molecule type" value="Transcribed_RNA"/>
</dbReference>
<accession>A0A2P2MKM0</accession>
<dbReference type="AlphaFoldDB" id="A0A2P2MKM0"/>
<organism evidence="2">
    <name type="scientific">Rhizophora mucronata</name>
    <name type="common">Asiatic mangrove</name>
    <dbReference type="NCBI Taxonomy" id="61149"/>
    <lineage>
        <taxon>Eukaryota</taxon>
        <taxon>Viridiplantae</taxon>
        <taxon>Streptophyta</taxon>
        <taxon>Embryophyta</taxon>
        <taxon>Tracheophyta</taxon>
        <taxon>Spermatophyta</taxon>
        <taxon>Magnoliopsida</taxon>
        <taxon>eudicotyledons</taxon>
        <taxon>Gunneridae</taxon>
        <taxon>Pentapetalae</taxon>
        <taxon>rosids</taxon>
        <taxon>fabids</taxon>
        <taxon>Malpighiales</taxon>
        <taxon>Rhizophoraceae</taxon>
        <taxon>Rhizophora</taxon>
    </lineage>
</organism>
<evidence type="ECO:0000313" key="2">
    <source>
        <dbReference type="EMBL" id="MBX30758.1"/>
    </source>
</evidence>
<evidence type="ECO:0000256" key="1">
    <source>
        <dbReference type="SAM" id="MobiDB-lite"/>
    </source>
</evidence>
<feature type="region of interest" description="Disordered" evidence="1">
    <location>
        <begin position="1"/>
        <end position="26"/>
    </location>
</feature>
<reference evidence="2" key="1">
    <citation type="submission" date="2018-02" db="EMBL/GenBank/DDBJ databases">
        <title>Rhizophora mucronata_Transcriptome.</title>
        <authorList>
            <person name="Meera S.P."/>
            <person name="Sreeshan A."/>
            <person name="Augustine A."/>
        </authorList>
    </citation>
    <scope>NUCLEOTIDE SEQUENCE</scope>
    <source>
        <tissue evidence="2">Leaf</tissue>
    </source>
</reference>
<name>A0A2P2MKM0_RHIMU</name>